<dbReference type="Pfam" id="PF11935">
    <property type="entry name" value="SYMPK_PTA1_N"/>
    <property type="match status" value="1"/>
</dbReference>
<dbReference type="InterPro" id="IPR021850">
    <property type="entry name" value="Symplekin/Pta1"/>
</dbReference>
<name>A0A7M7G2E2_NASVI</name>
<dbReference type="FunCoup" id="A0A7M7G2E2">
    <property type="interactions" value="2133"/>
</dbReference>
<proteinExistence type="predicted"/>
<evidence type="ECO:0000256" key="3">
    <source>
        <dbReference type="ARBA" id="ARBA00023242"/>
    </source>
</evidence>
<evidence type="ECO:0000256" key="4">
    <source>
        <dbReference type="SAM" id="MobiDB-lite"/>
    </source>
</evidence>
<dbReference type="InterPro" id="IPR032460">
    <property type="entry name" value="Symplekin/Pta1_N"/>
</dbReference>
<dbReference type="PANTHER" id="PTHR15245:SF20">
    <property type="entry name" value="SYMPLEKIN"/>
    <property type="match status" value="1"/>
</dbReference>
<dbReference type="InterPro" id="IPR011989">
    <property type="entry name" value="ARM-like"/>
</dbReference>
<feature type="domain" description="Symplekin C-terminal" evidence="6">
    <location>
        <begin position="859"/>
        <end position="1039"/>
    </location>
</feature>
<dbReference type="SUPFAM" id="SSF48371">
    <property type="entry name" value="ARM repeat"/>
    <property type="match status" value="1"/>
</dbReference>
<dbReference type="InterPro" id="IPR016024">
    <property type="entry name" value="ARM-type_fold"/>
</dbReference>
<evidence type="ECO:0000313" key="7">
    <source>
        <dbReference type="EnsemblMetazoa" id="XP_001600254"/>
    </source>
</evidence>
<dbReference type="PANTHER" id="PTHR15245">
    <property type="entry name" value="SYMPLEKIN-RELATED"/>
    <property type="match status" value="1"/>
</dbReference>
<dbReference type="AlphaFoldDB" id="A0A7M7G2E2"/>
<keyword evidence="2" id="KW-0507">mRNA processing</keyword>
<evidence type="ECO:0000259" key="5">
    <source>
        <dbReference type="Pfam" id="PF11935"/>
    </source>
</evidence>
<keyword evidence="8" id="KW-1185">Reference proteome</keyword>
<dbReference type="SMR" id="A0A7M7G2E2"/>
<dbReference type="KEGG" id="nvi:100115565"/>
<evidence type="ECO:0000256" key="2">
    <source>
        <dbReference type="ARBA" id="ARBA00022664"/>
    </source>
</evidence>
<evidence type="ECO:0000313" key="8">
    <source>
        <dbReference type="Proteomes" id="UP000002358"/>
    </source>
</evidence>
<dbReference type="InterPro" id="IPR022075">
    <property type="entry name" value="Symplekin_C"/>
</dbReference>
<organism evidence="7 8">
    <name type="scientific">Nasonia vitripennis</name>
    <name type="common">Parasitic wasp</name>
    <dbReference type="NCBI Taxonomy" id="7425"/>
    <lineage>
        <taxon>Eukaryota</taxon>
        <taxon>Metazoa</taxon>
        <taxon>Ecdysozoa</taxon>
        <taxon>Arthropoda</taxon>
        <taxon>Hexapoda</taxon>
        <taxon>Insecta</taxon>
        <taxon>Pterygota</taxon>
        <taxon>Neoptera</taxon>
        <taxon>Endopterygota</taxon>
        <taxon>Hymenoptera</taxon>
        <taxon>Apocrita</taxon>
        <taxon>Proctotrupomorpha</taxon>
        <taxon>Chalcidoidea</taxon>
        <taxon>Pteromalidae</taxon>
        <taxon>Pteromalinae</taxon>
        <taxon>Nasonia</taxon>
    </lineage>
</organism>
<feature type="region of interest" description="Disordered" evidence="4">
    <location>
        <begin position="1087"/>
        <end position="1112"/>
    </location>
</feature>
<dbReference type="InParanoid" id="A0A7M7G2E2"/>
<dbReference type="GO" id="GO:0006397">
    <property type="term" value="P:mRNA processing"/>
    <property type="evidence" value="ECO:0007669"/>
    <property type="project" value="UniProtKB-KW"/>
</dbReference>
<dbReference type="GO" id="GO:0005847">
    <property type="term" value="C:mRNA cleavage and polyadenylation specificity factor complex"/>
    <property type="evidence" value="ECO:0007669"/>
    <property type="project" value="TreeGrafter"/>
</dbReference>
<dbReference type="EnsemblMetazoa" id="XM_001600204">
    <property type="protein sequence ID" value="XP_001600254"/>
    <property type="gene ID" value="LOC100115565"/>
</dbReference>
<accession>A0A7M7G2E2</accession>
<feature type="region of interest" description="Disordered" evidence="4">
    <location>
        <begin position="469"/>
        <end position="490"/>
    </location>
</feature>
<evidence type="ECO:0000256" key="1">
    <source>
        <dbReference type="ARBA" id="ARBA00004123"/>
    </source>
</evidence>
<dbReference type="OrthoDB" id="331600at2759"/>
<protein>
    <recommendedName>
        <fullName evidence="9">Symplekin</fullName>
    </recommendedName>
</protein>
<evidence type="ECO:0008006" key="9">
    <source>
        <dbReference type="Google" id="ProtNLM"/>
    </source>
</evidence>
<feature type="domain" description="Symplekin/Pta1 N-terminal" evidence="5">
    <location>
        <begin position="107"/>
        <end position="327"/>
    </location>
</feature>
<sequence length="1112" mass="125529">MDPRIHRRAEPEKSSGDMVAEWLNEATISTNDSVKVQNLCKAQEILLNKEHLLLNVYLDDILQFAIDRNAEVRKTIAGFIEEAGVKKPDAIPRIILVLLRLITDPAPVVAKRALRASGRILRATLKWAASAQVVTPDMENTWTQISNLKIQIINMIDSDNDGIRTQALKFLEGVVLIQTYPDPDSPKKPDDFSLEDVPLTLKIARRRKLEEEANHVMDLLIKFFGSPHVSSVNLITCMGSLSLIAKMRPQFMPNVIQAMQRLQSDLPPTLSDSQVTSVQKQLKLTLFGLLKHPASVEYAQPIARQLTQLGCKENEILKYFPKPEEIRRAKKRQQESAAVIAAKKARSEIPVIPMEEEPVPLPVPPPKVPELIELSENYIAERLSVEIAAELVMDSMAWVPDIMTSVFSREYQPTATADTTKQRQVIAKLLSVQIKQAKEKKTKITKEKEVDIVMEDLIKNPTISVAEVKRERKREKDREKEQQAKASLEAHEKSLAKARSRLKSLKLSEVTKPLLKETRDKMLLMAVNRILGTEKSVILGGVANVRMKILTTLAATFNPYVKEAILRHITEDMRTRLELALCWLYEEYALLQGFQRRTILCSKPTEAPHQAYNFLLCTLVSAIDNIQGKDRDVLLTRLYLEAPLITEDAVEALKSISSEETRGLTPLILLKDLVIRRPTKQLIFLNVLLCHTGHENNMIRENAIQLVVRLYARPDLSKMIEEYAGLYLGFLRLPNPPEIVFGQDRGRSQLEENWTESTTRACLSLYLALLTENQSLVHELARVYTSMSAEVKRIVLRLIETPVKSLGMESPQLLELVEKCPKGAEMLIMRIIHILTEKATPSPELVAKVRELYQARVSDVRFLIPVLNGLSKKEVIAALPKLIKLNPVSVKEVFNRLLGTHNNESGVTHTLPLTPAELLIALHNIEPSKAELKTVIKATSLCFAEKTIFNQETVAVVMQQLMDMTPLPTLLMRTVIQSLTLYPRLIGFVMNILQRLILKQVWKQPKVWEGFVKCCERTQPQSFAVVLQLPPAQLVEALKMAPNMRAPLVEHVEAFAENQKAVIPQSIMDVIRGKPPIMMHDDFDIAPPGDFPMERQDPADLENLEPAPPGLE</sequence>
<evidence type="ECO:0000259" key="6">
    <source>
        <dbReference type="Pfam" id="PF12295"/>
    </source>
</evidence>
<comment type="subcellular location">
    <subcellularLocation>
        <location evidence="1">Nucleus</location>
    </subcellularLocation>
</comment>
<dbReference type="Pfam" id="PF12295">
    <property type="entry name" value="Symplekin_C"/>
    <property type="match status" value="1"/>
</dbReference>
<dbReference type="Gene3D" id="1.25.10.10">
    <property type="entry name" value="Leucine-rich Repeat Variant"/>
    <property type="match status" value="1"/>
</dbReference>
<reference evidence="7" key="1">
    <citation type="submission" date="2021-01" db="UniProtKB">
        <authorList>
            <consortium name="EnsemblMetazoa"/>
        </authorList>
    </citation>
    <scope>IDENTIFICATION</scope>
</reference>
<dbReference type="Proteomes" id="UP000002358">
    <property type="component" value="Chromosome 4"/>
</dbReference>
<gene>
    <name evidence="7" type="primary">100115565</name>
</gene>
<keyword evidence="3" id="KW-0539">Nucleus</keyword>
<dbReference type="OMA" id="NVRYGIM"/>